<dbReference type="InterPro" id="IPR045122">
    <property type="entry name" value="Csc1-like"/>
</dbReference>
<dbReference type="AlphaFoldDB" id="A0A9P8CKJ1"/>
<dbReference type="PANTHER" id="PTHR13018">
    <property type="entry name" value="PROBABLE MEMBRANE PROTEIN DUF221-RELATED"/>
    <property type="match status" value="1"/>
</dbReference>
<feature type="domain" description="CSC1/OSCA1-like N-terminal transmembrane" evidence="12">
    <location>
        <begin position="41"/>
        <end position="207"/>
    </location>
</feature>
<evidence type="ECO:0000256" key="2">
    <source>
        <dbReference type="ARBA" id="ARBA00007779"/>
    </source>
</evidence>
<dbReference type="OrthoDB" id="1076608at2759"/>
<feature type="domain" description="CSC1/OSCA1-like 7TM region" evidence="10">
    <location>
        <begin position="687"/>
        <end position="968"/>
    </location>
</feature>
<feature type="coiled-coil region" evidence="7">
    <location>
        <begin position="282"/>
        <end position="334"/>
    </location>
</feature>
<evidence type="ECO:0000256" key="6">
    <source>
        <dbReference type="ARBA" id="ARBA00023136"/>
    </source>
</evidence>
<keyword evidence="15" id="KW-1185">Reference proteome</keyword>
<evidence type="ECO:0000259" key="11">
    <source>
        <dbReference type="Pfam" id="PF12621"/>
    </source>
</evidence>
<feature type="compositionally biased region" description="Basic and acidic residues" evidence="8">
    <location>
        <begin position="344"/>
        <end position="353"/>
    </location>
</feature>
<dbReference type="GO" id="GO:0005227">
    <property type="term" value="F:calcium-activated cation channel activity"/>
    <property type="evidence" value="ECO:0007669"/>
    <property type="project" value="InterPro"/>
</dbReference>
<feature type="region of interest" description="Disordered" evidence="8">
    <location>
        <begin position="1034"/>
        <end position="1087"/>
    </location>
</feature>
<evidence type="ECO:0000259" key="13">
    <source>
        <dbReference type="Pfam" id="PF14703"/>
    </source>
</evidence>
<evidence type="ECO:0000313" key="14">
    <source>
        <dbReference type="EMBL" id="KAG9250619.1"/>
    </source>
</evidence>
<dbReference type="Pfam" id="PF14703">
    <property type="entry name" value="PHM7_cyt"/>
    <property type="match status" value="2"/>
</dbReference>
<feature type="transmembrane region" description="Helical" evidence="9">
    <location>
        <begin position="186"/>
        <end position="206"/>
    </location>
</feature>
<feature type="domain" description="CSC1/OSCA1-like cytosolic" evidence="13">
    <location>
        <begin position="231"/>
        <end position="388"/>
    </location>
</feature>
<keyword evidence="3" id="KW-0813">Transport</keyword>
<dbReference type="InterPro" id="IPR003864">
    <property type="entry name" value="CSC1/OSCA1-like_7TM"/>
</dbReference>
<feature type="domain" description="CSC1/OSCA1-like cytosolic" evidence="13">
    <location>
        <begin position="567"/>
        <end position="676"/>
    </location>
</feature>
<reference evidence="14" key="1">
    <citation type="journal article" date="2021" name="IMA Fungus">
        <title>Genomic characterization of three marine fungi, including Emericellopsis atlantica sp. nov. with signatures of a generalist lifestyle and marine biomass degradation.</title>
        <authorList>
            <person name="Hagestad O.C."/>
            <person name="Hou L."/>
            <person name="Andersen J.H."/>
            <person name="Hansen E.H."/>
            <person name="Altermark B."/>
            <person name="Li C."/>
            <person name="Kuhnert E."/>
            <person name="Cox R.J."/>
            <person name="Crous P.W."/>
            <person name="Spatafora J.W."/>
            <person name="Lail K."/>
            <person name="Amirebrahimi M."/>
            <person name="Lipzen A."/>
            <person name="Pangilinan J."/>
            <person name="Andreopoulos W."/>
            <person name="Hayes R.D."/>
            <person name="Ng V."/>
            <person name="Grigoriev I.V."/>
            <person name="Jackson S.A."/>
            <person name="Sutton T.D.S."/>
            <person name="Dobson A.D.W."/>
            <person name="Rama T."/>
        </authorList>
    </citation>
    <scope>NUCLEOTIDE SEQUENCE</scope>
    <source>
        <strain evidence="14">TS7</strain>
    </source>
</reference>
<evidence type="ECO:0000256" key="9">
    <source>
        <dbReference type="SAM" id="Phobius"/>
    </source>
</evidence>
<evidence type="ECO:0000256" key="8">
    <source>
        <dbReference type="SAM" id="MobiDB-lite"/>
    </source>
</evidence>
<comment type="caution">
    <text evidence="14">The sequence shown here is derived from an EMBL/GenBank/DDBJ whole genome shotgun (WGS) entry which is preliminary data.</text>
</comment>
<evidence type="ECO:0000259" key="10">
    <source>
        <dbReference type="Pfam" id="PF02714"/>
    </source>
</evidence>
<dbReference type="Pfam" id="PF12621">
    <property type="entry name" value="PHM7_ext"/>
    <property type="match status" value="1"/>
</dbReference>
<dbReference type="GeneID" id="70290155"/>
<feature type="compositionally biased region" description="Basic and acidic residues" evidence="8">
    <location>
        <begin position="361"/>
        <end position="370"/>
    </location>
</feature>
<dbReference type="GO" id="GO:0005886">
    <property type="term" value="C:plasma membrane"/>
    <property type="evidence" value="ECO:0007669"/>
    <property type="project" value="TreeGrafter"/>
</dbReference>
<feature type="transmembrane region" description="Helical" evidence="9">
    <location>
        <begin position="124"/>
        <end position="144"/>
    </location>
</feature>
<keyword evidence="7" id="KW-0175">Coiled coil</keyword>
<evidence type="ECO:0008006" key="16">
    <source>
        <dbReference type="Google" id="ProtNLM"/>
    </source>
</evidence>
<feature type="compositionally biased region" description="Polar residues" evidence="8">
    <location>
        <begin position="1051"/>
        <end position="1060"/>
    </location>
</feature>
<dbReference type="InterPro" id="IPR027815">
    <property type="entry name" value="CSC1/OSCA1-like_cyt"/>
</dbReference>
<evidence type="ECO:0000256" key="3">
    <source>
        <dbReference type="ARBA" id="ARBA00022448"/>
    </source>
</evidence>
<evidence type="ECO:0000259" key="12">
    <source>
        <dbReference type="Pfam" id="PF13967"/>
    </source>
</evidence>
<keyword evidence="5 9" id="KW-1133">Transmembrane helix</keyword>
<feature type="transmembrane region" description="Helical" evidence="9">
    <location>
        <begin position="898"/>
        <end position="926"/>
    </location>
</feature>
<feature type="transmembrane region" description="Helical" evidence="9">
    <location>
        <begin position="747"/>
        <end position="770"/>
    </location>
</feature>
<dbReference type="InterPro" id="IPR022257">
    <property type="entry name" value="PHM7_ext"/>
</dbReference>
<accession>A0A9P8CKJ1</accession>
<evidence type="ECO:0000256" key="5">
    <source>
        <dbReference type="ARBA" id="ARBA00022989"/>
    </source>
</evidence>
<protein>
    <recommendedName>
        <fullName evidence="16">DUF221 domain protein</fullName>
    </recommendedName>
</protein>
<dbReference type="Proteomes" id="UP000887229">
    <property type="component" value="Unassembled WGS sequence"/>
</dbReference>
<sequence>MKPATLKDLLSRDLESISPRQVDSNGSAGPAQEDQGIGIVSFLTAFTVALIIFAVQSVFFLLLRNKLARIFKPKTYLVPERERTPSPPSSFFPLLKTLLSFPHRNIIHKCGLDAYFFLRYLRTLLVIFIPIASVVMPVLIPLNYVDGRGTNINVDENDRRRKFNDTVTGLDTLAWSNVKAENTSRYTAHLLMAILVVIWICTVFFFELKVYIKVRQDYLTSAEHRLRASATTVLISQIPSKWLTEEALFGLFDVFPGGVRNIWLNRDLSELLDKIALRCKYHEALEQAETDLIKAAKKAQRKQEKMQTKQTAHMNRKERAADDAMRDAKAVEMATRYAGINAGEPHEVPHIDMDSAQGNQRADHGHEKPGSKWCRMPPFGDRVNEIDHGIKGVINKAYHGVRGEEALETINGFVSLTSTQESIQNAAHQPLQVPGQREAAFTSSTSTAHTSGHCSPANLESSLKPKKKTTYQGLAGNTVRQLENLEDQFIKEETKFWQFWKPPTGGYASPVPQGRQAADFVAKEAADNTTAWHKFKEAVSFLTSHTLTPIEYKQAINAENQDQDETGAVWEKYLKAEDRPTHHLLPFGNTALFRIPLITKKVDTIHYCRKELARLNVEIEEDQNQVERYPLMNSAFVQFEQQVAAHMACQSTIHHLPKHMSPRIVEISPRDVLWENMAMSWWQVWARSFGVVCLIVAMVISWTIPVAFTATLGQLDELIAKNGWLSWLDTNSTVRIVAETVAGVLPAALLAIMLILAPIIFAFLGGFRGAKTGTQKAEFVQIFYFFFLFVQVFLIVSVASFFAASINELVQSIEQLSSASTVLDLLATNLPKAANYFFSYMILQALSTSSGTLLQIGTLFVWFILARIIDSTARAKWRRSTTLNTVDWGKFFPVYTNFACIGIIYSIIAPLISVFAIITFSLLWLAHNYSMLYVTRFEHDTGGILYPRAINQTFTGIYFMEICVAGLFFIVKDENGNNVCALHGITMLVVTAFTVLYQVLLNRSFSPLFRYLPITLEDEAVLRDETFRRAQNRRLGLEEYDEEKDDEAPSSPKTAHSPGQRTPRLGSEQGEEMEMEKLRQRRRSRAESMRNPIKYVGAFAKAGGDQVSDVIGTDQSTIQSRKYAKDLEVQRAIGDALYGGMDDEIEDLTPDERDLLVRHAFKHSALRARRPVVWIPRDDLGISDDEIRRTQAYSDNIWISNEGTALDSKTRVVYGKNPPDFLEVDVINL</sequence>
<feature type="domain" description="10TM putative phosphate transporter extracellular tail" evidence="11">
    <location>
        <begin position="1150"/>
        <end position="1220"/>
    </location>
</feature>
<evidence type="ECO:0000313" key="15">
    <source>
        <dbReference type="Proteomes" id="UP000887229"/>
    </source>
</evidence>
<evidence type="ECO:0000256" key="7">
    <source>
        <dbReference type="SAM" id="Coils"/>
    </source>
</evidence>
<comment type="similarity">
    <text evidence="2">Belongs to the CSC1 (TC 1.A.17) family.</text>
</comment>
<feature type="compositionally biased region" description="Acidic residues" evidence="8">
    <location>
        <begin position="1038"/>
        <end position="1048"/>
    </location>
</feature>
<feature type="transmembrane region" description="Helical" evidence="9">
    <location>
        <begin position="836"/>
        <end position="869"/>
    </location>
</feature>
<gene>
    <name evidence="14" type="ORF">F5Z01DRAFT_349304</name>
</gene>
<feature type="transmembrane region" description="Helical" evidence="9">
    <location>
        <begin position="949"/>
        <end position="971"/>
    </location>
</feature>
<feature type="transmembrane region" description="Helical" evidence="9">
    <location>
        <begin position="37"/>
        <end position="63"/>
    </location>
</feature>
<name>A0A9P8CKJ1_9HYPO</name>
<dbReference type="Pfam" id="PF02714">
    <property type="entry name" value="RSN1_7TM"/>
    <property type="match status" value="1"/>
</dbReference>
<evidence type="ECO:0000256" key="4">
    <source>
        <dbReference type="ARBA" id="ARBA00022692"/>
    </source>
</evidence>
<feature type="transmembrane region" description="Helical" evidence="9">
    <location>
        <begin position="782"/>
        <end position="806"/>
    </location>
</feature>
<dbReference type="RefSeq" id="XP_046114543.1">
    <property type="nucleotide sequence ID" value="XM_046259252.1"/>
</dbReference>
<feature type="compositionally biased region" description="Low complexity" evidence="8">
    <location>
        <begin position="439"/>
        <end position="451"/>
    </location>
</feature>
<comment type="subcellular location">
    <subcellularLocation>
        <location evidence="1">Membrane</location>
        <topology evidence="1">Multi-pass membrane protein</topology>
    </subcellularLocation>
</comment>
<dbReference type="EMBL" id="MU251275">
    <property type="protein sequence ID" value="KAG9250619.1"/>
    <property type="molecule type" value="Genomic_DNA"/>
</dbReference>
<feature type="region of interest" description="Disordered" evidence="8">
    <location>
        <begin position="438"/>
        <end position="466"/>
    </location>
</feature>
<dbReference type="InterPro" id="IPR032880">
    <property type="entry name" value="CSC1/OSCA1-like_N"/>
</dbReference>
<proteinExistence type="inferred from homology"/>
<dbReference type="PANTHER" id="PTHR13018:SF20">
    <property type="entry name" value="SPORULATION-SPECIFIC PROTEIN 75"/>
    <property type="match status" value="1"/>
</dbReference>
<organism evidence="14 15">
    <name type="scientific">Emericellopsis atlantica</name>
    <dbReference type="NCBI Taxonomy" id="2614577"/>
    <lineage>
        <taxon>Eukaryota</taxon>
        <taxon>Fungi</taxon>
        <taxon>Dikarya</taxon>
        <taxon>Ascomycota</taxon>
        <taxon>Pezizomycotina</taxon>
        <taxon>Sordariomycetes</taxon>
        <taxon>Hypocreomycetidae</taxon>
        <taxon>Hypocreales</taxon>
        <taxon>Bionectriaceae</taxon>
        <taxon>Emericellopsis</taxon>
    </lineage>
</organism>
<keyword evidence="6 9" id="KW-0472">Membrane</keyword>
<dbReference type="Pfam" id="PF13967">
    <property type="entry name" value="RSN1_TM"/>
    <property type="match status" value="1"/>
</dbReference>
<evidence type="ECO:0000256" key="1">
    <source>
        <dbReference type="ARBA" id="ARBA00004141"/>
    </source>
</evidence>
<keyword evidence="4 9" id="KW-0812">Transmembrane</keyword>
<feature type="transmembrane region" description="Helical" evidence="9">
    <location>
        <begin position="978"/>
        <end position="1000"/>
    </location>
</feature>
<feature type="region of interest" description="Disordered" evidence="8">
    <location>
        <begin position="344"/>
        <end position="376"/>
    </location>
</feature>
<feature type="transmembrane region" description="Helical" evidence="9">
    <location>
        <begin position="684"/>
        <end position="708"/>
    </location>
</feature>